<dbReference type="EMBL" id="VCIW01000006">
    <property type="protein sequence ID" value="TLS52182.1"/>
    <property type="molecule type" value="Genomic_DNA"/>
</dbReference>
<dbReference type="OrthoDB" id="3668964at2"/>
<dbReference type="SUPFAM" id="SSF53474">
    <property type="entry name" value="alpha/beta-Hydrolases"/>
    <property type="match status" value="1"/>
</dbReference>
<dbReference type="InterPro" id="IPR029058">
    <property type="entry name" value="AB_hydrolase_fold"/>
</dbReference>
<dbReference type="InterPro" id="IPR050261">
    <property type="entry name" value="FrsA_esterase"/>
</dbReference>
<feature type="domain" description="Dienelactone hydrolase" evidence="1">
    <location>
        <begin position="115"/>
        <end position="211"/>
    </location>
</feature>
<reference evidence="2 3" key="1">
    <citation type="submission" date="2019-05" db="EMBL/GenBank/DDBJ databases">
        <authorList>
            <person name="Narsing Rao M.P."/>
            <person name="Li W.J."/>
        </authorList>
    </citation>
    <scope>NUCLEOTIDE SEQUENCE [LARGE SCALE GENOMIC DNA]</scope>
    <source>
        <strain evidence="2 3">SYSU_K30003</strain>
    </source>
</reference>
<dbReference type="PANTHER" id="PTHR22946">
    <property type="entry name" value="DIENELACTONE HYDROLASE DOMAIN-CONTAINING PROTEIN-RELATED"/>
    <property type="match status" value="1"/>
</dbReference>
<dbReference type="Pfam" id="PF01738">
    <property type="entry name" value="DLH"/>
    <property type="match status" value="1"/>
</dbReference>
<dbReference type="Proteomes" id="UP000309676">
    <property type="component" value="Unassembled WGS sequence"/>
</dbReference>
<protein>
    <submittedName>
        <fullName evidence="2">Dipeptidyl aminopeptidase</fullName>
    </submittedName>
</protein>
<organism evidence="2 3">
    <name type="scientific">Paenibacillus antri</name>
    <dbReference type="NCBI Taxonomy" id="2582848"/>
    <lineage>
        <taxon>Bacteria</taxon>
        <taxon>Bacillati</taxon>
        <taxon>Bacillota</taxon>
        <taxon>Bacilli</taxon>
        <taxon>Bacillales</taxon>
        <taxon>Paenibacillaceae</taxon>
        <taxon>Paenibacillus</taxon>
    </lineage>
</organism>
<keyword evidence="3" id="KW-1185">Reference proteome</keyword>
<evidence type="ECO:0000313" key="2">
    <source>
        <dbReference type="EMBL" id="TLS52182.1"/>
    </source>
</evidence>
<sequence length="333" mass="37332">MKDGVPPLLEGVTTPEEWARRREEIRSVWAAYVGELPERLAAPQWERLSEVDEGAHVRVHLRYRVGDGDEVPAYLLVPRGGSDRPRPAVLALHPTAPEGKADVATRSGRDNRRYGLELAERGFVVLAPDTITAGERVYPGAEPFRTAPYYERFPRRTAVGKMLSDHMHAVDLLASLPEADGSRIGAIGHSLGGYNAFFLAGFDERVRAIAVSCGFATFAGDPERNRWGLRDWFSHLPRLTDDLENDEVPFEFHEIAGLAAPTPWFNWNGTSDPIFPHWRPAVDAMEQLERLYRLLGAEEGRLTYRFGSGGHDFPRSIREAAYDFLADRLSEGR</sequence>
<dbReference type="AlphaFoldDB" id="A0A5R9G6Z3"/>
<dbReference type="GO" id="GO:0004177">
    <property type="term" value="F:aminopeptidase activity"/>
    <property type="evidence" value="ECO:0007669"/>
    <property type="project" value="UniProtKB-KW"/>
</dbReference>
<name>A0A5R9G6Z3_9BACL</name>
<gene>
    <name evidence="2" type="ORF">FE782_11900</name>
</gene>
<keyword evidence="2" id="KW-0378">Hydrolase</keyword>
<evidence type="ECO:0000259" key="1">
    <source>
        <dbReference type="Pfam" id="PF01738"/>
    </source>
</evidence>
<proteinExistence type="predicted"/>
<evidence type="ECO:0000313" key="3">
    <source>
        <dbReference type="Proteomes" id="UP000309676"/>
    </source>
</evidence>
<comment type="caution">
    <text evidence="2">The sequence shown here is derived from an EMBL/GenBank/DDBJ whole genome shotgun (WGS) entry which is preliminary data.</text>
</comment>
<keyword evidence="2" id="KW-0645">Protease</keyword>
<dbReference type="InterPro" id="IPR002925">
    <property type="entry name" value="Dienelactn_hydro"/>
</dbReference>
<keyword evidence="2" id="KW-0031">Aminopeptidase</keyword>
<dbReference type="Gene3D" id="3.40.50.1820">
    <property type="entry name" value="alpha/beta hydrolase"/>
    <property type="match status" value="1"/>
</dbReference>
<accession>A0A5R9G6Z3</accession>